<evidence type="ECO:0000313" key="10">
    <source>
        <dbReference type="Proteomes" id="UP001529510"/>
    </source>
</evidence>
<dbReference type="GO" id="GO:0016787">
    <property type="term" value="F:hydrolase activity"/>
    <property type="evidence" value="ECO:0007669"/>
    <property type="project" value="UniProtKB-KW"/>
</dbReference>
<accession>A0ABD0QBF4</accession>
<comment type="caution">
    <text evidence="9">The sequence shown here is derived from an EMBL/GenBank/DDBJ whole genome shotgun (WGS) entry which is preliminary data.</text>
</comment>
<dbReference type="SUPFAM" id="SSF56672">
    <property type="entry name" value="DNA/RNA polymerases"/>
    <property type="match status" value="1"/>
</dbReference>
<gene>
    <name evidence="9" type="ORF">M9458_019190</name>
</gene>
<evidence type="ECO:0000256" key="1">
    <source>
        <dbReference type="ARBA" id="ARBA00022679"/>
    </source>
</evidence>
<reference evidence="9 10" key="1">
    <citation type="submission" date="2024-05" db="EMBL/GenBank/DDBJ databases">
        <title>Genome sequencing and assembly of Indian major carp, Cirrhinus mrigala (Hamilton, 1822).</title>
        <authorList>
            <person name="Mohindra V."/>
            <person name="Chowdhury L.M."/>
            <person name="Lal K."/>
            <person name="Jena J.K."/>
        </authorList>
    </citation>
    <scope>NUCLEOTIDE SEQUENCE [LARGE SCALE GENOMIC DNA]</scope>
    <source>
        <strain evidence="9">CM1030</strain>
        <tissue evidence="9">Blood</tissue>
    </source>
</reference>
<dbReference type="EMBL" id="JAMKFB020000009">
    <property type="protein sequence ID" value="KAL0183494.1"/>
    <property type="molecule type" value="Genomic_DNA"/>
</dbReference>
<dbReference type="InterPro" id="IPR041373">
    <property type="entry name" value="RT_RNaseH"/>
</dbReference>
<dbReference type="AlphaFoldDB" id="A0ABD0QBF4"/>
<dbReference type="CDD" id="cd09274">
    <property type="entry name" value="RNase_HI_RT_Ty3"/>
    <property type="match status" value="1"/>
</dbReference>
<keyword evidence="2" id="KW-0548">Nucleotidyltransferase</keyword>
<evidence type="ECO:0000256" key="4">
    <source>
        <dbReference type="ARBA" id="ARBA00022759"/>
    </source>
</evidence>
<dbReference type="SUPFAM" id="SSF53098">
    <property type="entry name" value="Ribonuclease H-like"/>
    <property type="match status" value="1"/>
</dbReference>
<evidence type="ECO:0000259" key="8">
    <source>
        <dbReference type="PROSITE" id="PS50994"/>
    </source>
</evidence>
<dbReference type="Pfam" id="PF17917">
    <property type="entry name" value="RT_RNaseH"/>
    <property type="match status" value="1"/>
</dbReference>
<keyword evidence="5" id="KW-0378">Hydrolase</keyword>
<dbReference type="Gene3D" id="3.30.70.270">
    <property type="match status" value="1"/>
</dbReference>
<dbReference type="Gene3D" id="3.30.420.10">
    <property type="entry name" value="Ribonuclease H-like superfamily/Ribonuclease H"/>
    <property type="match status" value="1"/>
</dbReference>
<dbReference type="Pfam" id="PF00665">
    <property type="entry name" value="rve"/>
    <property type="match status" value="1"/>
</dbReference>
<feature type="domain" description="Integrase catalytic" evidence="8">
    <location>
        <begin position="409"/>
        <end position="490"/>
    </location>
</feature>
<evidence type="ECO:0000256" key="3">
    <source>
        <dbReference type="ARBA" id="ARBA00022722"/>
    </source>
</evidence>
<dbReference type="FunFam" id="3.10.20.370:FF:000001">
    <property type="entry name" value="Retrovirus-related Pol polyprotein from transposon 17.6-like protein"/>
    <property type="match status" value="1"/>
</dbReference>
<keyword evidence="4" id="KW-0255">Endonuclease</keyword>
<keyword evidence="10" id="KW-1185">Reference proteome</keyword>
<proteinExistence type="predicted"/>
<keyword evidence="6" id="KW-0695">RNA-directed DNA polymerase</keyword>
<evidence type="ECO:0000256" key="7">
    <source>
        <dbReference type="ARBA" id="ARBA00039658"/>
    </source>
</evidence>
<evidence type="ECO:0000313" key="9">
    <source>
        <dbReference type="EMBL" id="KAL0183494.1"/>
    </source>
</evidence>
<dbReference type="InterPro" id="IPR043128">
    <property type="entry name" value="Rev_trsase/Diguanyl_cyclase"/>
</dbReference>
<evidence type="ECO:0000256" key="2">
    <source>
        <dbReference type="ARBA" id="ARBA00022695"/>
    </source>
</evidence>
<dbReference type="GO" id="GO:0004519">
    <property type="term" value="F:endonuclease activity"/>
    <property type="evidence" value="ECO:0007669"/>
    <property type="project" value="UniProtKB-KW"/>
</dbReference>
<dbReference type="InterPro" id="IPR041588">
    <property type="entry name" value="Integrase_H2C2"/>
</dbReference>
<dbReference type="GO" id="GO:0003964">
    <property type="term" value="F:RNA-directed DNA polymerase activity"/>
    <property type="evidence" value="ECO:0007669"/>
    <property type="project" value="UniProtKB-KW"/>
</dbReference>
<dbReference type="InterPro" id="IPR012337">
    <property type="entry name" value="RNaseH-like_sf"/>
</dbReference>
<dbReference type="Gene3D" id="1.10.340.70">
    <property type="match status" value="1"/>
</dbReference>
<dbReference type="PANTHER" id="PTHR37984">
    <property type="entry name" value="PROTEIN CBG26694"/>
    <property type="match status" value="1"/>
</dbReference>
<name>A0ABD0QBF4_CIRMR</name>
<dbReference type="InterPro" id="IPR043502">
    <property type="entry name" value="DNA/RNA_pol_sf"/>
</dbReference>
<keyword evidence="3" id="KW-0540">Nuclease</keyword>
<dbReference type="InterPro" id="IPR050951">
    <property type="entry name" value="Retrovirus_Pol_polyprotein"/>
</dbReference>
<protein>
    <recommendedName>
        <fullName evidence="7">Gypsy retrotransposon integrase-like protein 1</fullName>
    </recommendedName>
</protein>
<dbReference type="PROSITE" id="PS50994">
    <property type="entry name" value="INTEGRASE"/>
    <property type="match status" value="1"/>
</dbReference>
<dbReference type="Pfam" id="PF17921">
    <property type="entry name" value="Integrase_H2C2"/>
    <property type="match status" value="1"/>
</dbReference>
<evidence type="ECO:0000256" key="5">
    <source>
        <dbReference type="ARBA" id="ARBA00022801"/>
    </source>
</evidence>
<dbReference type="InterPro" id="IPR001584">
    <property type="entry name" value="Integrase_cat-core"/>
</dbReference>
<keyword evidence="1" id="KW-0808">Transferase</keyword>
<feature type="non-terminal residue" evidence="9">
    <location>
        <position position="1"/>
    </location>
</feature>
<feature type="non-terminal residue" evidence="9">
    <location>
        <position position="490"/>
    </location>
</feature>
<dbReference type="FunFam" id="1.10.340.70:FF:000003">
    <property type="entry name" value="Protein CBG25708"/>
    <property type="match status" value="1"/>
</dbReference>
<dbReference type="PANTHER" id="PTHR37984:SF11">
    <property type="entry name" value="INTEGRASE CATALYTIC DOMAIN-CONTAINING PROTEIN"/>
    <property type="match status" value="1"/>
</dbReference>
<evidence type="ECO:0000256" key="6">
    <source>
        <dbReference type="ARBA" id="ARBA00022918"/>
    </source>
</evidence>
<dbReference type="InterPro" id="IPR036397">
    <property type="entry name" value="RNaseH_sf"/>
</dbReference>
<dbReference type="FunFam" id="3.30.70.270:FF:000026">
    <property type="entry name" value="Transposon Ty3-G Gag-Pol polyprotein"/>
    <property type="match status" value="1"/>
</dbReference>
<sequence>CIQRLYSNLTLNEDKCEYSKKKLDFFGYVFSDKGISADPKKIIAIKNLSAPQNVSEVRSLIGMTTYCSRFIRDYATTTQPLRELVQRDHIWNWGPEQQSALDKLKSQLIQNATMSYFDPRKTSTLVVDASPVGLGAILSQPGTDRSGDKVIAYASRALTSVEQRYSQTEREALAIVWACEHFHLYLYGSHFTVITDHKPLELIFNNPRASPPARLERWRLRLQQYTFTVQYNAGKGNPADYMSRHPVDGHHTDCSENAESYVNFIIDNTVPKAMTLDEVRRETRKDSILQMVIKELKGKGWTHLKQSMSDVEHAKLTAFHKLRHELTVNASQDIVLRGNRLVLPASLYQKAIQLAHVGHMGIVKTKQLIREKVWFPAIDAEVEKAVQGCIPCRAATVQHHTEPLKMSDLPAEPWVEVSVDFTGPFPSGDYLLVVVDDYSRYPEVEIVKSTAASAVIPKLDKIFSTFGIPAIVKTDNGPLFNSYCFADFSA</sequence>
<dbReference type="Proteomes" id="UP001529510">
    <property type="component" value="Unassembled WGS sequence"/>
</dbReference>
<organism evidence="9 10">
    <name type="scientific">Cirrhinus mrigala</name>
    <name type="common">Mrigala</name>
    <dbReference type="NCBI Taxonomy" id="683832"/>
    <lineage>
        <taxon>Eukaryota</taxon>
        <taxon>Metazoa</taxon>
        <taxon>Chordata</taxon>
        <taxon>Craniata</taxon>
        <taxon>Vertebrata</taxon>
        <taxon>Euteleostomi</taxon>
        <taxon>Actinopterygii</taxon>
        <taxon>Neopterygii</taxon>
        <taxon>Teleostei</taxon>
        <taxon>Ostariophysi</taxon>
        <taxon>Cypriniformes</taxon>
        <taxon>Cyprinidae</taxon>
        <taxon>Labeoninae</taxon>
        <taxon>Labeonini</taxon>
        <taxon>Cirrhinus</taxon>
    </lineage>
</organism>